<name>A0A9W6QH38_9ACTN</name>
<gene>
    <name evidence="2" type="ORF">Kpho02_70050</name>
</gene>
<organism evidence="2 3">
    <name type="scientific">Kitasatospora phosalacinea</name>
    <dbReference type="NCBI Taxonomy" id="2065"/>
    <lineage>
        <taxon>Bacteria</taxon>
        <taxon>Bacillati</taxon>
        <taxon>Actinomycetota</taxon>
        <taxon>Actinomycetes</taxon>
        <taxon>Kitasatosporales</taxon>
        <taxon>Streptomycetaceae</taxon>
        <taxon>Kitasatospora</taxon>
    </lineage>
</organism>
<proteinExistence type="predicted"/>
<evidence type="ECO:0000313" key="3">
    <source>
        <dbReference type="Proteomes" id="UP001165041"/>
    </source>
</evidence>
<comment type="caution">
    <text evidence="2">The sequence shown here is derived from an EMBL/GenBank/DDBJ whole genome shotgun (WGS) entry which is preliminary data.</text>
</comment>
<evidence type="ECO:0000256" key="1">
    <source>
        <dbReference type="SAM" id="MobiDB-lite"/>
    </source>
</evidence>
<feature type="compositionally biased region" description="Polar residues" evidence="1">
    <location>
        <begin position="375"/>
        <end position="392"/>
    </location>
</feature>
<sequence>MHPTGPVAQRFPLVARHRPACLPLDARVGRLCELADTASRQTDPGQASTVFNQAALLASDLALPSYARELCHRHAALYLTRGPLPAMSAIRGLEPIVNLARLHIRAGHHKRGHQLLLDLYRSVTTATETTLDGITVPARLTETDQQRGEVRQWLWRVVIADGTRALTAAGRWKEALRHIEEHRGIGRRILDGRQTAVLAAATTGDLSGALALLEDTEPGDPWEDAVTAVLTALCRPGDQYAAAQAIDRWLSLDVDEGMAVFTTRLALTALDASAPDTPAARNLVRRLTSRTSESGDGYALRDLLAHPGLRDHLEPGPTAALEQALAACALGSGVLPITLREQLEAALGIASEVLENSPFDPGSPGGNPLERRTRTAPSSDTPQPQNWSNSASEMSNWRLLTCRIGGSTYPFLPGGESV</sequence>
<protein>
    <submittedName>
        <fullName evidence="2">Uncharacterized protein</fullName>
    </submittedName>
</protein>
<dbReference type="Proteomes" id="UP001165041">
    <property type="component" value="Unassembled WGS sequence"/>
</dbReference>
<dbReference type="AlphaFoldDB" id="A0A9W6QH38"/>
<reference evidence="2" key="1">
    <citation type="submission" date="2023-02" db="EMBL/GenBank/DDBJ databases">
        <title>Kitasatospora phosalacinea NBRC 14627.</title>
        <authorList>
            <person name="Ichikawa N."/>
            <person name="Sato H."/>
            <person name="Tonouchi N."/>
        </authorList>
    </citation>
    <scope>NUCLEOTIDE SEQUENCE</scope>
    <source>
        <strain evidence="2">NBRC 14627</strain>
    </source>
</reference>
<dbReference type="EMBL" id="BSSA01000038">
    <property type="protein sequence ID" value="GLW74708.1"/>
    <property type="molecule type" value="Genomic_DNA"/>
</dbReference>
<feature type="region of interest" description="Disordered" evidence="1">
    <location>
        <begin position="355"/>
        <end position="392"/>
    </location>
</feature>
<accession>A0A9W6QH38</accession>
<evidence type="ECO:0000313" key="2">
    <source>
        <dbReference type="EMBL" id="GLW74708.1"/>
    </source>
</evidence>